<reference evidence="1" key="1">
    <citation type="journal article" date="2011" name="Genome Biol.">
        <title>The draft genome of the carcinogenic human liver fluke Clonorchis sinensis.</title>
        <authorList>
            <person name="Wang X."/>
            <person name="Chen W."/>
            <person name="Huang Y."/>
            <person name="Sun J."/>
            <person name="Men J."/>
            <person name="Liu H."/>
            <person name="Luo F."/>
            <person name="Guo L."/>
            <person name="Lv X."/>
            <person name="Deng C."/>
            <person name="Zhou C."/>
            <person name="Fan Y."/>
            <person name="Li X."/>
            <person name="Huang L."/>
            <person name="Hu Y."/>
            <person name="Liang C."/>
            <person name="Hu X."/>
            <person name="Xu J."/>
            <person name="Yu X."/>
        </authorList>
    </citation>
    <scope>NUCLEOTIDE SEQUENCE [LARGE SCALE GENOMIC DNA]</scope>
    <source>
        <strain evidence="1">Henan</strain>
    </source>
</reference>
<keyword evidence="2" id="KW-1185">Reference proteome</keyword>
<name>G7YWJ9_CLOSI</name>
<accession>G7YWJ9</accession>
<evidence type="ECO:0000313" key="1">
    <source>
        <dbReference type="EMBL" id="GAA57329.1"/>
    </source>
</evidence>
<dbReference type="AlphaFoldDB" id="G7YWJ9"/>
<sequence>MKDKRAFRRMQDSCRSEIRQWNIPDQATKMHLVQKKQNYAVELIFSSWSETCSDSSENTVTASLRPIALQAGGTGFKLRLVHGCSLETKSIKSHLVFDAACFGYDHENDNTGTRLRLSNVERYEHAFYESLNTIVWIDTKHEEGLRRFGGEYGDAADNGADIVSNQNAESGDFCEFPNSPIFLVKSHYDELLAKTASGVSTIVPTIAPTLLRFYRLNSVSSREYISRLWASELSVI</sequence>
<gene>
    <name evidence="1" type="ORF">CLF_112537</name>
</gene>
<proteinExistence type="predicted"/>
<organism evidence="1 2">
    <name type="scientific">Clonorchis sinensis</name>
    <name type="common">Chinese liver fluke</name>
    <dbReference type="NCBI Taxonomy" id="79923"/>
    <lineage>
        <taxon>Eukaryota</taxon>
        <taxon>Metazoa</taxon>
        <taxon>Spiralia</taxon>
        <taxon>Lophotrochozoa</taxon>
        <taxon>Platyhelminthes</taxon>
        <taxon>Trematoda</taxon>
        <taxon>Digenea</taxon>
        <taxon>Opisthorchiida</taxon>
        <taxon>Opisthorchiata</taxon>
        <taxon>Opisthorchiidae</taxon>
        <taxon>Clonorchis</taxon>
    </lineage>
</organism>
<reference key="2">
    <citation type="submission" date="2011-10" db="EMBL/GenBank/DDBJ databases">
        <title>The genome and transcriptome sequence of Clonorchis sinensis provide insights into the carcinogenic liver fluke.</title>
        <authorList>
            <person name="Wang X."/>
            <person name="Huang Y."/>
            <person name="Chen W."/>
            <person name="Liu H."/>
            <person name="Guo L."/>
            <person name="Chen Y."/>
            <person name="Luo F."/>
            <person name="Zhou W."/>
            <person name="Sun J."/>
            <person name="Mao Q."/>
            <person name="Liang P."/>
            <person name="Zhou C."/>
            <person name="Tian Y."/>
            <person name="Men J."/>
            <person name="Lv X."/>
            <person name="Huang L."/>
            <person name="Zhou J."/>
            <person name="Hu Y."/>
            <person name="Li R."/>
            <person name="Zhang F."/>
            <person name="Lei H."/>
            <person name="Li X."/>
            <person name="Hu X."/>
            <person name="Liang C."/>
            <person name="Xu J."/>
            <person name="Wu Z."/>
            <person name="Yu X."/>
        </authorList>
    </citation>
    <scope>NUCLEOTIDE SEQUENCE</scope>
    <source>
        <strain>Henan</strain>
    </source>
</reference>
<evidence type="ECO:0000313" key="2">
    <source>
        <dbReference type="Proteomes" id="UP000008909"/>
    </source>
</evidence>
<dbReference type="EMBL" id="DF144663">
    <property type="protein sequence ID" value="GAA57329.1"/>
    <property type="molecule type" value="Genomic_DNA"/>
</dbReference>
<dbReference type="Proteomes" id="UP000008909">
    <property type="component" value="Unassembled WGS sequence"/>
</dbReference>
<protein>
    <submittedName>
        <fullName evidence="1">Uncharacterized protein</fullName>
    </submittedName>
</protein>